<dbReference type="Proteomes" id="UP000053989">
    <property type="component" value="Unassembled WGS sequence"/>
</dbReference>
<dbReference type="AlphaFoldDB" id="A0A0C2Z782"/>
<dbReference type="EMBL" id="KN822095">
    <property type="protein sequence ID" value="KIM57848.1"/>
    <property type="molecule type" value="Genomic_DNA"/>
</dbReference>
<reference evidence="1 2" key="1">
    <citation type="submission" date="2014-04" db="EMBL/GenBank/DDBJ databases">
        <authorList>
            <consortium name="DOE Joint Genome Institute"/>
            <person name="Kuo A."/>
            <person name="Kohler A."/>
            <person name="Nagy L.G."/>
            <person name="Floudas D."/>
            <person name="Copeland A."/>
            <person name="Barry K.W."/>
            <person name="Cichocki N."/>
            <person name="Veneault-Fourrey C."/>
            <person name="LaButti K."/>
            <person name="Lindquist E.A."/>
            <person name="Lipzen A."/>
            <person name="Lundell T."/>
            <person name="Morin E."/>
            <person name="Murat C."/>
            <person name="Sun H."/>
            <person name="Tunlid A."/>
            <person name="Henrissat B."/>
            <person name="Grigoriev I.V."/>
            <person name="Hibbett D.S."/>
            <person name="Martin F."/>
            <person name="Nordberg H.P."/>
            <person name="Cantor M.N."/>
            <person name="Hua S.X."/>
        </authorList>
    </citation>
    <scope>NUCLEOTIDE SEQUENCE [LARGE SCALE GENOMIC DNA]</scope>
    <source>
        <strain evidence="1 2">Foug A</strain>
    </source>
</reference>
<dbReference type="HOGENOM" id="CLU_2980439_0_0_1"/>
<sequence>MRASTSQKCSTTIKVRQLSNTHSSPQGCPTGSLSNYQVVDSSHYDTNITTRLVKSHFR</sequence>
<keyword evidence="2" id="KW-1185">Reference proteome</keyword>
<evidence type="ECO:0000313" key="2">
    <source>
        <dbReference type="Proteomes" id="UP000053989"/>
    </source>
</evidence>
<dbReference type="InParanoid" id="A0A0C2Z782"/>
<reference evidence="2" key="2">
    <citation type="submission" date="2015-01" db="EMBL/GenBank/DDBJ databases">
        <title>Evolutionary Origins and Diversification of the Mycorrhizal Mutualists.</title>
        <authorList>
            <consortium name="DOE Joint Genome Institute"/>
            <consortium name="Mycorrhizal Genomics Consortium"/>
            <person name="Kohler A."/>
            <person name="Kuo A."/>
            <person name="Nagy L.G."/>
            <person name="Floudas D."/>
            <person name="Copeland A."/>
            <person name="Barry K.W."/>
            <person name="Cichocki N."/>
            <person name="Veneault-Fourrey C."/>
            <person name="LaButti K."/>
            <person name="Lindquist E.A."/>
            <person name="Lipzen A."/>
            <person name="Lundell T."/>
            <person name="Morin E."/>
            <person name="Murat C."/>
            <person name="Riley R."/>
            <person name="Ohm R."/>
            <person name="Sun H."/>
            <person name="Tunlid A."/>
            <person name="Henrissat B."/>
            <person name="Grigoriev I.V."/>
            <person name="Hibbett D.S."/>
            <person name="Martin F."/>
        </authorList>
    </citation>
    <scope>NUCLEOTIDE SEQUENCE [LARGE SCALE GENOMIC DNA]</scope>
    <source>
        <strain evidence="2">Foug A</strain>
    </source>
</reference>
<protein>
    <submittedName>
        <fullName evidence="1">Uncharacterized protein</fullName>
    </submittedName>
</protein>
<gene>
    <name evidence="1" type="ORF">SCLCIDRAFT_1219125</name>
</gene>
<proteinExistence type="predicted"/>
<name>A0A0C2Z782_9AGAM</name>
<evidence type="ECO:0000313" key="1">
    <source>
        <dbReference type="EMBL" id="KIM57848.1"/>
    </source>
</evidence>
<organism evidence="1 2">
    <name type="scientific">Scleroderma citrinum Foug A</name>
    <dbReference type="NCBI Taxonomy" id="1036808"/>
    <lineage>
        <taxon>Eukaryota</taxon>
        <taxon>Fungi</taxon>
        <taxon>Dikarya</taxon>
        <taxon>Basidiomycota</taxon>
        <taxon>Agaricomycotina</taxon>
        <taxon>Agaricomycetes</taxon>
        <taxon>Agaricomycetidae</taxon>
        <taxon>Boletales</taxon>
        <taxon>Sclerodermatineae</taxon>
        <taxon>Sclerodermataceae</taxon>
        <taxon>Scleroderma</taxon>
    </lineage>
</organism>
<accession>A0A0C2Z782</accession>